<evidence type="ECO:0000313" key="4">
    <source>
        <dbReference type="EMBL" id="OPX17852.1"/>
    </source>
</evidence>
<gene>
    <name evidence="4" type="ORF">BXT86_04285</name>
</gene>
<dbReference type="Gene3D" id="2.40.170.20">
    <property type="entry name" value="TonB-dependent receptor, beta-barrel domain"/>
    <property type="match status" value="1"/>
</dbReference>
<comment type="subcellular location">
    <subcellularLocation>
        <location evidence="1">Cell outer membrane</location>
    </subcellularLocation>
</comment>
<evidence type="ECO:0000256" key="1">
    <source>
        <dbReference type="ARBA" id="ARBA00004442"/>
    </source>
</evidence>
<evidence type="ECO:0000313" key="5">
    <source>
        <dbReference type="Proteomes" id="UP000191663"/>
    </source>
</evidence>
<evidence type="ECO:0008006" key="6">
    <source>
        <dbReference type="Google" id="ProtNLM"/>
    </source>
</evidence>
<evidence type="ECO:0000256" key="2">
    <source>
        <dbReference type="ARBA" id="ARBA00023136"/>
    </source>
</evidence>
<comment type="caution">
    <text evidence="4">The sequence shown here is derived from an EMBL/GenBank/DDBJ whole genome shotgun (WGS) entry which is preliminary data.</text>
</comment>
<keyword evidence="2" id="KW-0472">Membrane</keyword>
<reference evidence="5" key="1">
    <citation type="submission" date="2017-01" db="EMBL/GenBank/DDBJ databases">
        <title>Novel pathways for hydrocarbon cycling and metabolic interdependencies in hydrothermal sediment communities.</title>
        <authorList>
            <person name="Dombrowski N."/>
            <person name="Seitz K."/>
            <person name="Teske A."/>
            <person name="Baker B."/>
        </authorList>
    </citation>
    <scope>NUCLEOTIDE SEQUENCE [LARGE SCALE GENOMIC DNA]</scope>
</reference>
<protein>
    <recommendedName>
        <fullName evidence="6">TonB-dependent receptor-like beta-barrel domain-containing protein</fullName>
    </recommendedName>
</protein>
<name>A0A1V4QF51_UNCW3</name>
<evidence type="ECO:0000256" key="3">
    <source>
        <dbReference type="ARBA" id="ARBA00023237"/>
    </source>
</evidence>
<accession>A0A1V4QF51</accession>
<dbReference type="Proteomes" id="UP000191663">
    <property type="component" value="Unassembled WGS sequence"/>
</dbReference>
<dbReference type="GO" id="GO:0009279">
    <property type="term" value="C:cell outer membrane"/>
    <property type="evidence" value="ECO:0007669"/>
    <property type="project" value="UniProtKB-SubCell"/>
</dbReference>
<keyword evidence="3" id="KW-0998">Cell outer membrane</keyword>
<proteinExistence type="predicted"/>
<dbReference type="AlphaFoldDB" id="A0A1V4QF51"/>
<dbReference type="SUPFAM" id="SSF56935">
    <property type="entry name" value="Porins"/>
    <property type="match status" value="1"/>
</dbReference>
<organism evidence="4 5">
    <name type="scientific">candidate division WOR-3 bacterium 4484_100</name>
    <dbReference type="NCBI Taxonomy" id="1936077"/>
    <lineage>
        <taxon>Bacteria</taxon>
        <taxon>Bacteria division WOR-3</taxon>
    </lineage>
</organism>
<sequence>MIFIFLLLNSDTTAVDTNLYEIPEIIDYEPVFRPLIEIKLNDFDALLPEALLPLPLTILQCGYGRLSFINPHPVVFGFKDIYLNGHPLNNEPSGYFNLNLIPAHFFKKVTLSTDFSGPCINLCSRVNESPRPFSYIRYGNGDFEENLYNFGLARPLSDKTGIYIDGLYHKYVGLSLNQNFQLFSIYTNLYNNHFLPMRLDIFYSTNEHNALIDSLIDGTENFFDLDLTVQKGRHKVCLNYNATKTPFYALKKYWLSTTADYNIRLCNLIWKFSGTWAQIENSGFNPGNRYLIDAGIRLARSLGRFSISSFGYGAHTDMGDHYYPGIELGFYLSDSCLFNFYLYKNFQEPSWIQTRAAVDTFFPLFKLKGNEELVPSTIFYQGFRAQTPYIFLDLYRINYENGMMVFPDSNDFYIYKNCSLIPSTGLSGYLNLPLEFSDVDTNTTTRISVKFSGYHLFKADSFVFTPRDLLKIETRLSRETKRFGITLRLWYKRFGTTFNVNRNEIDGFQTVSGGAGFRFINLYLYLRATNLLNLTYSYIPQYEMPQRRFSFTIKWEFWD</sequence>
<dbReference type="EMBL" id="MUKB01000070">
    <property type="protein sequence ID" value="OPX17852.1"/>
    <property type="molecule type" value="Genomic_DNA"/>
</dbReference>
<dbReference type="InterPro" id="IPR036942">
    <property type="entry name" value="Beta-barrel_TonB_sf"/>
</dbReference>